<feature type="domain" description="N-acetyltransferase" evidence="1">
    <location>
        <begin position="1"/>
        <end position="124"/>
    </location>
</feature>
<name>A0A927ZN01_9CLOT</name>
<evidence type="ECO:0000313" key="2">
    <source>
        <dbReference type="EMBL" id="MBE6058575.1"/>
    </source>
</evidence>
<dbReference type="GO" id="GO:0016747">
    <property type="term" value="F:acyltransferase activity, transferring groups other than amino-acyl groups"/>
    <property type="evidence" value="ECO:0007669"/>
    <property type="project" value="InterPro"/>
</dbReference>
<evidence type="ECO:0000259" key="1">
    <source>
        <dbReference type="PROSITE" id="PS51186"/>
    </source>
</evidence>
<dbReference type="Pfam" id="PF13673">
    <property type="entry name" value="Acetyltransf_10"/>
    <property type="match status" value="1"/>
</dbReference>
<dbReference type="SUPFAM" id="SSF55729">
    <property type="entry name" value="Acyl-CoA N-acyltransferases (Nat)"/>
    <property type="match status" value="1"/>
</dbReference>
<comment type="caution">
    <text evidence="2">The sequence shown here is derived from an EMBL/GenBank/DDBJ whole genome shotgun (WGS) entry which is preliminary data.</text>
</comment>
<dbReference type="InterPro" id="IPR000182">
    <property type="entry name" value="GNAT_dom"/>
</dbReference>
<dbReference type="PROSITE" id="PS51186">
    <property type="entry name" value="GNAT"/>
    <property type="match status" value="1"/>
</dbReference>
<evidence type="ECO:0000313" key="3">
    <source>
        <dbReference type="Proteomes" id="UP000768462"/>
    </source>
</evidence>
<protein>
    <submittedName>
        <fullName evidence="2">GNAT family N-acetyltransferase</fullName>
    </submittedName>
</protein>
<organism evidence="2 3">
    <name type="scientific">Clostridium sulfidigenes</name>
    <dbReference type="NCBI Taxonomy" id="318464"/>
    <lineage>
        <taxon>Bacteria</taxon>
        <taxon>Bacillati</taxon>
        <taxon>Bacillota</taxon>
        <taxon>Clostridia</taxon>
        <taxon>Eubacteriales</taxon>
        <taxon>Clostridiaceae</taxon>
        <taxon>Clostridium</taxon>
    </lineage>
</organism>
<dbReference type="EMBL" id="SVCM01000004">
    <property type="protein sequence ID" value="MBE6058575.1"/>
    <property type="molecule type" value="Genomic_DNA"/>
</dbReference>
<dbReference type="Proteomes" id="UP000768462">
    <property type="component" value="Unassembled WGS sequence"/>
</dbReference>
<dbReference type="AlphaFoldDB" id="A0A927ZN01"/>
<sequence length="125" mass="14223">MQFEAPDYSAEGVETFKRTAIYNNDFLDSLNMYGAYDSETLLGVIATRNKGNHIALFFVDGKHHRQGIGKKLFQIVLENSTGKEITVNSSPYAVEVYHRLGFVDIAPEETTNEIRYIPMVYNPRL</sequence>
<dbReference type="CDD" id="cd04301">
    <property type="entry name" value="NAT_SF"/>
    <property type="match status" value="1"/>
</dbReference>
<dbReference type="Gene3D" id="3.40.630.30">
    <property type="match status" value="1"/>
</dbReference>
<proteinExistence type="predicted"/>
<dbReference type="InterPro" id="IPR016181">
    <property type="entry name" value="Acyl_CoA_acyltransferase"/>
</dbReference>
<reference evidence="2" key="1">
    <citation type="submission" date="2019-04" db="EMBL/GenBank/DDBJ databases">
        <title>Evolution of Biomass-Degrading Anaerobic Consortia Revealed by Metagenomics.</title>
        <authorList>
            <person name="Peng X."/>
        </authorList>
    </citation>
    <scope>NUCLEOTIDE SEQUENCE</scope>
    <source>
        <strain evidence="2">SIG254</strain>
    </source>
</reference>
<dbReference type="PANTHER" id="PTHR43451">
    <property type="entry name" value="ACETYLTRANSFERASE (GNAT) FAMILY PROTEIN"/>
    <property type="match status" value="1"/>
</dbReference>
<dbReference type="InterPro" id="IPR052564">
    <property type="entry name" value="N-acetyltrans/Recomb-assoc"/>
</dbReference>
<dbReference type="PANTHER" id="PTHR43451:SF1">
    <property type="entry name" value="ACETYLTRANSFERASE"/>
    <property type="match status" value="1"/>
</dbReference>
<gene>
    <name evidence="2" type="ORF">E7215_00140</name>
</gene>
<accession>A0A927ZN01</accession>